<reference evidence="7 8" key="1">
    <citation type="submission" date="2019-05" db="EMBL/GenBank/DDBJ databases">
        <title>Draft genome sequence of Actinomadura geliboluensis A8036.</title>
        <authorList>
            <person name="Saricaoglu S."/>
            <person name="Isik K."/>
        </authorList>
    </citation>
    <scope>NUCLEOTIDE SEQUENCE [LARGE SCALE GENOMIC DNA]</scope>
    <source>
        <strain evidence="7 8">A8036</strain>
    </source>
</reference>
<dbReference type="InterPro" id="IPR050367">
    <property type="entry name" value="APC_superfamily"/>
</dbReference>
<evidence type="ECO:0000256" key="3">
    <source>
        <dbReference type="ARBA" id="ARBA00022692"/>
    </source>
</evidence>
<name>A0A5S4H8C5_9ACTN</name>
<feature type="transmembrane region" description="Helical" evidence="6">
    <location>
        <begin position="43"/>
        <end position="63"/>
    </location>
</feature>
<keyword evidence="8" id="KW-1185">Reference proteome</keyword>
<evidence type="ECO:0000256" key="2">
    <source>
        <dbReference type="ARBA" id="ARBA00022475"/>
    </source>
</evidence>
<feature type="transmembrane region" description="Helical" evidence="6">
    <location>
        <begin position="186"/>
        <end position="205"/>
    </location>
</feature>
<dbReference type="GO" id="GO:0022857">
    <property type="term" value="F:transmembrane transporter activity"/>
    <property type="evidence" value="ECO:0007669"/>
    <property type="project" value="InterPro"/>
</dbReference>
<dbReference type="RefSeq" id="WP_138635585.1">
    <property type="nucleotide sequence ID" value="NZ_VCKZ01000034.1"/>
</dbReference>
<feature type="transmembrane region" description="Helical" evidence="6">
    <location>
        <begin position="124"/>
        <end position="145"/>
    </location>
</feature>
<comment type="caution">
    <text evidence="7">The sequence shown here is derived from an EMBL/GenBank/DDBJ whole genome shotgun (WGS) entry which is preliminary data.</text>
</comment>
<gene>
    <name evidence="7" type="ORF">ETD96_07650</name>
</gene>
<sequence length="227" mass="23617">MSARPARRKLGLWMATALVVGNMIGSGVFLLPSSLAEFGPISLVAWGFTAAGAILLALVFARLSRAYPRTGGPYAYARRAFGDFVGFQTAWGYWIAVWAGNAAIAVAFVGYLAHFWPSLGQDKVAAAAVGVATIWLLTAVNAYGVREGGAVQVVTTVVKLVPLLMIAVGGLFFIESGNFGEFNAGGGSAFGAVTAAAALTLWSFIGLESATVPAEDVQEPEKTIPRA</sequence>
<dbReference type="AlphaFoldDB" id="A0A5S4H8C5"/>
<evidence type="ECO:0000256" key="5">
    <source>
        <dbReference type="ARBA" id="ARBA00023136"/>
    </source>
</evidence>
<comment type="subcellular location">
    <subcellularLocation>
        <location evidence="1">Cell membrane</location>
        <topology evidence="1">Multi-pass membrane protein</topology>
    </subcellularLocation>
</comment>
<feature type="transmembrane region" description="Helical" evidence="6">
    <location>
        <begin position="12"/>
        <end position="31"/>
    </location>
</feature>
<dbReference type="Proteomes" id="UP000305238">
    <property type="component" value="Unassembled WGS sequence"/>
</dbReference>
<dbReference type="PANTHER" id="PTHR42770">
    <property type="entry name" value="AMINO ACID TRANSPORTER-RELATED"/>
    <property type="match status" value="1"/>
</dbReference>
<dbReference type="Gene3D" id="1.20.1740.10">
    <property type="entry name" value="Amino acid/polyamine transporter I"/>
    <property type="match status" value="1"/>
</dbReference>
<evidence type="ECO:0000256" key="1">
    <source>
        <dbReference type="ARBA" id="ARBA00004651"/>
    </source>
</evidence>
<dbReference type="Pfam" id="PF13520">
    <property type="entry name" value="AA_permease_2"/>
    <property type="match status" value="1"/>
</dbReference>
<keyword evidence="3 6" id="KW-0812">Transmembrane</keyword>
<accession>A0A5S4H8C5</accession>
<feature type="transmembrane region" description="Helical" evidence="6">
    <location>
        <begin position="157"/>
        <end position="174"/>
    </location>
</feature>
<keyword evidence="4 6" id="KW-1133">Transmembrane helix</keyword>
<protein>
    <submittedName>
        <fullName evidence="7">Amino acid permease</fullName>
    </submittedName>
</protein>
<evidence type="ECO:0000313" key="7">
    <source>
        <dbReference type="EMBL" id="TMR41014.1"/>
    </source>
</evidence>
<dbReference type="PANTHER" id="PTHR42770:SF18">
    <property type="entry name" value="ARGININE_AGMATINE ANTIPORTER"/>
    <property type="match status" value="1"/>
</dbReference>
<feature type="non-terminal residue" evidence="7">
    <location>
        <position position="227"/>
    </location>
</feature>
<evidence type="ECO:0000313" key="8">
    <source>
        <dbReference type="Proteomes" id="UP000305238"/>
    </source>
</evidence>
<dbReference type="OrthoDB" id="3185104at2"/>
<keyword evidence="2" id="KW-1003">Cell membrane</keyword>
<evidence type="ECO:0000256" key="6">
    <source>
        <dbReference type="SAM" id="Phobius"/>
    </source>
</evidence>
<dbReference type="InterPro" id="IPR002293">
    <property type="entry name" value="AA/rel_permease1"/>
</dbReference>
<keyword evidence="5 6" id="KW-0472">Membrane</keyword>
<evidence type="ECO:0000256" key="4">
    <source>
        <dbReference type="ARBA" id="ARBA00022989"/>
    </source>
</evidence>
<dbReference type="EMBL" id="VCKZ01000034">
    <property type="protein sequence ID" value="TMR41014.1"/>
    <property type="molecule type" value="Genomic_DNA"/>
</dbReference>
<proteinExistence type="predicted"/>
<organism evidence="7 8">
    <name type="scientific">Actinomadura geliboluensis</name>
    <dbReference type="NCBI Taxonomy" id="882440"/>
    <lineage>
        <taxon>Bacteria</taxon>
        <taxon>Bacillati</taxon>
        <taxon>Actinomycetota</taxon>
        <taxon>Actinomycetes</taxon>
        <taxon>Streptosporangiales</taxon>
        <taxon>Thermomonosporaceae</taxon>
        <taxon>Actinomadura</taxon>
    </lineage>
</organism>
<feature type="transmembrane region" description="Helical" evidence="6">
    <location>
        <begin position="84"/>
        <end position="112"/>
    </location>
</feature>
<dbReference type="GO" id="GO:0005886">
    <property type="term" value="C:plasma membrane"/>
    <property type="evidence" value="ECO:0007669"/>
    <property type="project" value="UniProtKB-SubCell"/>
</dbReference>